<feature type="non-terminal residue" evidence="3">
    <location>
        <position position="1"/>
    </location>
</feature>
<feature type="compositionally biased region" description="Polar residues" evidence="1">
    <location>
        <begin position="107"/>
        <end position="120"/>
    </location>
</feature>
<keyword evidence="2" id="KW-0812">Transmembrane</keyword>
<name>A0A147BLB7_IXORI</name>
<evidence type="ECO:0000256" key="2">
    <source>
        <dbReference type="SAM" id="Phobius"/>
    </source>
</evidence>
<keyword evidence="2" id="KW-0472">Membrane</keyword>
<evidence type="ECO:0000256" key="1">
    <source>
        <dbReference type="SAM" id="MobiDB-lite"/>
    </source>
</evidence>
<organism evidence="3">
    <name type="scientific">Ixodes ricinus</name>
    <name type="common">Common tick</name>
    <name type="synonym">Acarus ricinus</name>
    <dbReference type="NCBI Taxonomy" id="34613"/>
    <lineage>
        <taxon>Eukaryota</taxon>
        <taxon>Metazoa</taxon>
        <taxon>Ecdysozoa</taxon>
        <taxon>Arthropoda</taxon>
        <taxon>Chelicerata</taxon>
        <taxon>Arachnida</taxon>
        <taxon>Acari</taxon>
        <taxon>Parasitiformes</taxon>
        <taxon>Ixodida</taxon>
        <taxon>Ixodoidea</taxon>
        <taxon>Ixodidae</taxon>
        <taxon>Ixodinae</taxon>
        <taxon>Ixodes</taxon>
    </lineage>
</organism>
<dbReference type="AlphaFoldDB" id="A0A147BLB7"/>
<feature type="region of interest" description="Disordered" evidence="1">
    <location>
        <begin position="95"/>
        <end position="120"/>
    </location>
</feature>
<feature type="transmembrane region" description="Helical" evidence="2">
    <location>
        <begin position="12"/>
        <end position="31"/>
    </location>
</feature>
<reference evidence="3" key="1">
    <citation type="journal article" date="2018" name="PLoS Negl. Trop. Dis.">
        <title>Sialome diversity of ticks revealed by RNAseq of single tick salivary glands.</title>
        <authorList>
            <person name="Perner J."/>
            <person name="Kropackova S."/>
            <person name="Kopacek P."/>
            <person name="Ribeiro J.M."/>
        </authorList>
    </citation>
    <scope>NUCLEOTIDE SEQUENCE</scope>
    <source>
        <strain evidence="3">Siblings of single egg batch collected in Ceske Budejovice</strain>
        <tissue evidence="3">Salivary glands</tissue>
    </source>
</reference>
<evidence type="ECO:0000313" key="3">
    <source>
        <dbReference type="EMBL" id="JAR91583.1"/>
    </source>
</evidence>
<keyword evidence="2" id="KW-1133">Transmembrane helix</keyword>
<protein>
    <submittedName>
        <fullName evidence="3">Uncharacterized protein</fullName>
    </submittedName>
</protein>
<accession>A0A147BLB7</accession>
<proteinExistence type="predicted"/>
<dbReference type="EMBL" id="GEGO01003821">
    <property type="protein sequence ID" value="JAR91583.1"/>
    <property type="molecule type" value="Transcribed_RNA"/>
</dbReference>
<sequence>CVFHSSQTLFPVFIVVLCQAFVSLFGQGICVRPRLDMCSNSWQQVAPIWNTSLFSVTKSKYFQGAIVLLYEFQHSSRSAKSKPGVGHCKNVDSEAHREEALQKYPPASTSETETKNVGST</sequence>